<comment type="similarity">
    <text evidence="2">Belongs to the zinc-containing alcohol dehydrogenase family.</text>
</comment>
<evidence type="ECO:0000256" key="2">
    <source>
        <dbReference type="ARBA" id="ARBA00008072"/>
    </source>
</evidence>
<evidence type="ECO:0000256" key="6">
    <source>
        <dbReference type="ARBA" id="ARBA00023027"/>
    </source>
</evidence>
<evidence type="ECO:0000259" key="7">
    <source>
        <dbReference type="SMART" id="SM00829"/>
    </source>
</evidence>
<protein>
    <recommendedName>
        <fullName evidence="7">Enoyl reductase (ER) domain-containing protein</fullName>
    </recommendedName>
</protein>
<dbReference type="Gene3D" id="3.90.180.10">
    <property type="entry name" value="Medium-chain alcohol dehydrogenases, catalytic domain"/>
    <property type="match status" value="1"/>
</dbReference>
<feature type="domain" description="Enoyl reductase (ER)" evidence="7">
    <location>
        <begin position="27"/>
        <end position="364"/>
    </location>
</feature>
<dbReference type="STRING" id="1442371.A0A0D2K925"/>
<name>A0A0D2K925_9EURO</name>
<evidence type="ECO:0000256" key="3">
    <source>
        <dbReference type="ARBA" id="ARBA00022723"/>
    </source>
</evidence>
<dbReference type="GO" id="GO:0046872">
    <property type="term" value="F:metal ion binding"/>
    <property type="evidence" value="ECO:0007669"/>
    <property type="project" value="UniProtKB-KW"/>
</dbReference>
<evidence type="ECO:0000313" key="8">
    <source>
        <dbReference type="EMBL" id="KIX99714.1"/>
    </source>
</evidence>
<comment type="cofactor">
    <cofactor evidence="1">
        <name>Zn(2+)</name>
        <dbReference type="ChEBI" id="CHEBI:29105"/>
    </cofactor>
</comment>
<evidence type="ECO:0000256" key="4">
    <source>
        <dbReference type="ARBA" id="ARBA00022833"/>
    </source>
</evidence>
<reference evidence="8 9" key="1">
    <citation type="submission" date="2015-01" db="EMBL/GenBank/DDBJ databases">
        <title>The Genome Sequence of Fonsecaea multimorphosa CBS 102226.</title>
        <authorList>
            <consortium name="The Broad Institute Genomics Platform"/>
            <person name="Cuomo C."/>
            <person name="de Hoog S."/>
            <person name="Gorbushina A."/>
            <person name="Stielow B."/>
            <person name="Teixiera M."/>
            <person name="Abouelleil A."/>
            <person name="Chapman S.B."/>
            <person name="Priest M."/>
            <person name="Young S.K."/>
            <person name="Wortman J."/>
            <person name="Nusbaum C."/>
            <person name="Birren B."/>
        </authorList>
    </citation>
    <scope>NUCLEOTIDE SEQUENCE [LARGE SCALE GENOMIC DNA]</scope>
    <source>
        <strain evidence="8 9">CBS 102226</strain>
    </source>
</reference>
<dbReference type="GeneID" id="27710096"/>
<dbReference type="InterPro" id="IPR013154">
    <property type="entry name" value="ADH-like_N"/>
</dbReference>
<keyword evidence="5" id="KW-0560">Oxidoreductase</keyword>
<dbReference type="GO" id="GO:0004022">
    <property type="term" value="F:alcohol dehydrogenase (NAD+) activity"/>
    <property type="evidence" value="ECO:0007669"/>
    <property type="project" value="TreeGrafter"/>
</dbReference>
<keyword evidence="4" id="KW-0862">Zinc</keyword>
<dbReference type="Proteomes" id="UP000053411">
    <property type="component" value="Unassembled WGS sequence"/>
</dbReference>
<dbReference type="Pfam" id="PF08240">
    <property type="entry name" value="ADH_N"/>
    <property type="match status" value="1"/>
</dbReference>
<dbReference type="GO" id="GO:0005737">
    <property type="term" value="C:cytoplasm"/>
    <property type="evidence" value="ECO:0007669"/>
    <property type="project" value="TreeGrafter"/>
</dbReference>
<dbReference type="SMART" id="SM00829">
    <property type="entry name" value="PKS_ER"/>
    <property type="match status" value="1"/>
</dbReference>
<evidence type="ECO:0000313" key="9">
    <source>
        <dbReference type="Proteomes" id="UP000053411"/>
    </source>
</evidence>
<dbReference type="InterPro" id="IPR011032">
    <property type="entry name" value="GroES-like_sf"/>
</dbReference>
<dbReference type="EMBL" id="KN848068">
    <property type="protein sequence ID" value="KIX99714.1"/>
    <property type="molecule type" value="Genomic_DNA"/>
</dbReference>
<evidence type="ECO:0000256" key="1">
    <source>
        <dbReference type="ARBA" id="ARBA00001947"/>
    </source>
</evidence>
<dbReference type="PANTHER" id="PTHR42940">
    <property type="entry name" value="ALCOHOL DEHYDROGENASE 1-RELATED"/>
    <property type="match status" value="1"/>
</dbReference>
<gene>
    <name evidence="8" type="ORF">Z520_04350</name>
</gene>
<proteinExistence type="inferred from homology"/>
<dbReference type="Gene3D" id="3.40.50.720">
    <property type="entry name" value="NAD(P)-binding Rossmann-like Domain"/>
    <property type="match status" value="1"/>
</dbReference>
<keyword evidence="9" id="KW-1185">Reference proteome</keyword>
<dbReference type="SUPFAM" id="SSF51735">
    <property type="entry name" value="NAD(P)-binding Rossmann-fold domains"/>
    <property type="match status" value="1"/>
</dbReference>
<accession>A0A0D2K925</accession>
<dbReference type="Pfam" id="PF00107">
    <property type="entry name" value="ADH_zinc_N"/>
    <property type="match status" value="1"/>
</dbReference>
<dbReference type="RefSeq" id="XP_016633837.1">
    <property type="nucleotide sequence ID" value="XM_016774857.1"/>
</dbReference>
<organism evidence="8 9">
    <name type="scientific">Fonsecaea multimorphosa CBS 102226</name>
    <dbReference type="NCBI Taxonomy" id="1442371"/>
    <lineage>
        <taxon>Eukaryota</taxon>
        <taxon>Fungi</taxon>
        <taxon>Dikarya</taxon>
        <taxon>Ascomycota</taxon>
        <taxon>Pezizomycotina</taxon>
        <taxon>Eurotiomycetes</taxon>
        <taxon>Chaetothyriomycetidae</taxon>
        <taxon>Chaetothyriales</taxon>
        <taxon>Herpotrichiellaceae</taxon>
        <taxon>Fonsecaea</taxon>
    </lineage>
</organism>
<dbReference type="VEuPathDB" id="FungiDB:Z520_04350"/>
<dbReference type="PANTHER" id="PTHR42940:SF8">
    <property type="entry name" value="VACUOLAR PROTEIN SORTING-ASSOCIATED PROTEIN 11"/>
    <property type="match status" value="1"/>
</dbReference>
<dbReference type="InterPro" id="IPR020843">
    <property type="entry name" value="ER"/>
</dbReference>
<keyword evidence="3" id="KW-0479">Metal-binding</keyword>
<evidence type="ECO:0000256" key="5">
    <source>
        <dbReference type="ARBA" id="ARBA00023002"/>
    </source>
</evidence>
<sequence>MSSEIPKTMKAVQLVGVSEFAAQPTNARLTDSQWKKPYELHEIPVPDIGDSDLLVKADAAGFCHTDYQVWEGVYESPTPIVPSHEPVGTIVAVGPKVQDKWKVGQRIGALLFRHQCHSCLSCKVNNDIRFCENIDFAGLKADGGMAEYFIADGNNSVLLPDEVDFVNAAPLMCAGATTWAAIESSGVQPGAPIGIVGIGGLGSLAVQFAKALGHPTVAVDNREEGRALAQETPLKADFVVDFNDKEVTNKIKEWAGNGGLPAIVITTDNNDATNWALSTLRPHGVAVPLGLPMPNVQFDSFALVFQELTIKGSVVSTKEQAAAMMKAVAKHGVRSHVTTIPLEKVPEVLPGAYLDPRLKGRLVVKIS</sequence>
<dbReference type="FunFam" id="3.40.50.720:FF:000039">
    <property type="entry name" value="Alcohol dehydrogenase AdhP"/>
    <property type="match status" value="1"/>
</dbReference>
<dbReference type="InterPro" id="IPR013149">
    <property type="entry name" value="ADH-like_C"/>
</dbReference>
<dbReference type="InterPro" id="IPR036291">
    <property type="entry name" value="NAD(P)-bd_dom_sf"/>
</dbReference>
<keyword evidence="6" id="KW-0520">NAD</keyword>
<dbReference type="OrthoDB" id="256333at2759"/>
<dbReference type="SUPFAM" id="SSF50129">
    <property type="entry name" value="GroES-like"/>
    <property type="match status" value="1"/>
</dbReference>
<dbReference type="AlphaFoldDB" id="A0A0D2K925"/>